<sequence length="72" mass="8294">MDESNREQVLQASMMGDIREDIQFLGLTIKDIGWIIGLTLIIGGFPFTLPAPFWLKLFWMIVVFIVSLYLCQ</sequence>
<keyword evidence="1" id="KW-0472">Membrane</keyword>
<dbReference type="RefSeq" id="WP_036624671.1">
    <property type="nucleotide sequence ID" value="NZ_JAKOBR010000117.1"/>
</dbReference>
<keyword evidence="1" id="KW-0812">Transmembrane</keyword>
<proteinExistence type="predicted"/>
<keyword evidence="1" id="KW-1133">Transmembrane helix</keyword>
<keyword evidence="3" id="KW-1185">Reference proteome</keyword>
<dbReference type="HOGENOM" id="CLU_2718507_0_0_9"/>
<dbReference type="STRING" id="44252.DJ90_2952"/>
<organism evidence="2 3">
    <name type="scientific">Paenibacillus macerans</name>
    <name type="common">Bacillus macerans</name>
    <dbReference type="NCBI Taxonomy" id="44252"/>
    <lineage>
        <taxon>Bacteria</taxon>
        <taxon>Bacillati</taxon>
        <taxon>Bacillota</taxon>
        <taxon>Bacilli</taxon>
        <taxon>Bacillales</taxon>
        <taxon>Paenibacillaceae</taxon>
        <taxon>Paenibacillus</taxon>
    </lineage>
</organism>
<accession>A0A090Y3I6</accession>
<protein>
    <submittedName>
        <fullName evidence="2">Putative membrane protein</fullName>
    </submittedName>
</protein>
<feature type="transmembrane region" description="Helical" evidence="1">
    <location>
        <begin position="24"/>
        <end position="47"/>
    </location>
</feature>
<dbReference type="PATRIC" id="fig|44252.3.peg.6256"/>
<name>A0A090Y3I6_PAEMA</name>
<dbReference type="AlphaFoldDB" id="A0A090Y3I6"/>
<comment type="caution">
    <text evidence="2">The sequence shown here is derived from an EMBL/GenBank/DDBJ whole genome shotgun (WGS) entry which is preliminary data.</text>
</comment>
<evidence type="ECO:0000313" key="3">
    <source>
        <dbReference type="Proteomes" id="UP000029278"/>
    </source>
</evidence>
<dbReference type="GeneID" id="77008639"/>
<dbReference type="Proteomes" id="UP000029278">
    <property type="component" value="Unassembled WGS sequence"/>
</dbReference>
<evidence type="ECO:0000256" key="1">
    <source>
        <dbReference type="SAM" id="Phobius"/>
    </source>
</evidence>
<evidence type="ECO:0000313" key="2">
    <source>
        <dbReference type="EMBL" id="KFM92979.1"/>
    </source>
</evidence>
<feature type="transmembrane region" description="Helical" evidence="1">
    <location>
        <begin position="53"/>
        <end position="71"/>
    </location>
</feature>
<reference evidence="2 3" key="1">
    <citation type="submission" date="2014-04" db="EMBL/GenBank/DDBJ databases">
        <authorList>
            <person name="Bishop-Lilly K.A."/>
            <person name="Broomall S.M."/>
            <person name="Chain P.S."/>
            <person name="Chertkov O."/>
            <person name="Coyne S.R."/>
            <person name="Daligault H.E."/>
            <person name="Davenport K.W."/>
            <person name="Erkkila T."/>
            <person name="Frey K.G."/>
            <person name="Gibbons H.S."/>
            <person name="Gu W."/>
            <person name="Jaissle J."/>
            <person name="Johnson S.L."/>
            <person name="Koroleva G.I."/>
            <person name="Ladner J.T."/>
            <person name="Lo C.-C."/>
            <person name="Minogue T.D."/>
            <person name="Munk C."/>
            <person name="Palacios G.F."/>
            <person name="Redden C.L."/>
            <person name="Rosenzweig C.N."/>
            <person name="Scholz M.B."/>
            <person name="Teshima H."/>
            <person name="Xu Y."/>
        </authorList>
    </citation>
    <scope>NUCLEOTIDE SEQUENCE [LARGE SCALE GENOMIC DNA]</scope>
    <source>
        <strain evidence="2 3">8244</strain>
    </source>
</reference>
<gene>
    <name evidence="2" type="ORF">DJ90_2952</name>
</gene>
<dbReference type="EMBL" id="JMQA01000053">
    <property type="protein sequence ID" value="KFM92979.1"/>
    <property type="molecule type" value="Genomic_DNA"/>
</dbReference>